<gene>
    <name evidence="2" type="ORF">GCM10022236_36980</name>
</gene>
<feature type="compositionally biased region" description="Basic residues" evidence="1">
    <location>
        <begin position="131"/>
        <end position="140"/>
    </location>
</feature>
<comment type="caution">
    <text evidence="2">The sequence shown here is derived from an EMBL/GenBank/DDBJ whole genome shotgun (WGS) entry which is preliminary data.</text>
</comment>
<feature type="region of interest" description="Disordered" evidence="1">
    <location>
        <begin position="109"/>
        <end position="145"/>
    </location>
</feature>
<evidence type="ECO:0000313" key="3">
    <source>
        <dbReference type="Proteomes" id="UP001501490"/>
    </source>
</evidence>
<sequence>MEAAVVIDQGRRFDHVPHPTDVYLSGCMRDNLAGPRPCSTDRSHDLNGGADDRDQLKIYRDPAVTYDETISRGVDTAAGHAGALMQHSGTALPHRPKLLTDGTNLDLCGTQGHRRPPNPDIPPTLPERGSAHHRRGRRRDPHGGWTTRAVTSISQVVHEISVG</sequence>
<keyword evidence="3" id="KW-1185">Reference proteome</keyword>
<dbReference type="EMBL" id="BAABAB010000027">
    <property type="protein sequence ID" value="GAA3631018.1"/>
    <property type="molecule type" value="Genomic_DNA"/>
</dbReference>
<organism evidence="2 3">
    <name type="scientific">Microlunatus ginsengisoli</name>
    <dbReference type="NCBI Taxonomy" id="363863"/>
    <lineage>
        <taxon>Bacteria</taxon>
        <taxon>Bacillati</taxon>
        <taxon>Actinomycetota</taxon>
        <taxon>Actinomycetes</taxon>
        <taxon>Propionibacteriales</taxon>
        <taxon>Propionibacteriaceae</taxon>
        <taxon>Microlunatus</taxon>
    </lineage>
</organism>
<reference evidence="3" key="1">
    <citation type="journal article" date="2019" name="Int. J. Syst. Evol. Microbiol.">
        <title>The Global Catalogue of Microorganisms (GCM) 10K type strain sequencing project: providing services to taxonomists for standard genome sequencing and annotation.</title>
        <authorList>
            <consortium name="The Broad Institute Genomics Platform"/>
            <consortium name="The Broad Institute Genome Sequencing Center for Infectious Disease"/>
            <person name="Wu L."/>
            <person name="Ma J."/>
        </authorList>
    </citation>
    <scope>NUCLEOTIDE SEQUENCE [LARGE SCALE GENOMIC DNA]</scope>
    <source>
        <strain evidence="3">JCM 16929</strain>
    </source>
</reference>
<accession>A0ABP7AFD7</accession>
<name>A0ABP7AFD7_9ACTN</name>
<proteinExistence type="predicted"/>
<protein>
    <submittedName>
        <fullName evidence="2">Uncharacterized protein</fullName>
    </submittedName>
</protein>
<evidence type="ECO:0000313" key="2">
    <source>
        <dbReference type="EMBL" id="GAA3631018.1"/>
    </source>
</evidence>
<dbReference type="Proteomes" id="UP001501490">
    <property type="component" value="Unassembled WGS sequence"/>
</dbReference>
<evidence type="ECO:0000256" key="1">
    <source>
        <dbReference type="SAM" id="MobiDB-lite"/>
    </source>
</evidence>